<evidence type="ECO:0000256" key="4">
    <source>
        <dbReference type="ARBA" id="ARBA00022692"/>
    </source>
</evidence>
<evidence type="ECO:0000256" key="5">
    <source>
        <dbReference type="ARBA" id="ARBA00022989"/>
    </source>
</evidence>
<feature type="transmembrane region" description="Helical" evidence="10">
    <location>
        <begin position="54"/>
        <end position="74"/>
    </location>
</feature>
<dbReference type="Proteomes" id="UP000450917">
    <property type="component" value="Unassembled WGS sequence"/>
</dbReference>
<keyword evidence="7 10" id="KW-0472">Membrane</keyword>
<comment type="pathway">
    <text evidence="10">Lipid metabolism; phospholipid metabolism.</text>
</comment>
<feature type="transmembrane region" description="Helical" evidence="10">
    <location>
        <begin position="6"/>
        <end position="26"/>
    </location>
</feature>
<keyword evidence="6 10" id="KW-0443">Lipid metabolism</keyword>
<evidence type="ECO:0000256" key="2">
    <source>
        <dbReference type="ARBA" id="ARBA00022516"/>
    </source>
</evidence>
<keyword evidence="11" id="KW-0012">Acyltransferase</keyword>
<accession>A0A7X3CSU8</accession>
<evidence type="ECO:0000256" key="7">
    <source>
        <dbReference type="ARBA" id="ARBA00023136"/>
    </source>
</evidence>
<keyword evidence="1 10" id="KW-1003">Cell membrane</keyword>
<evidence type="ECO:0000256" key="9">
    <source>
        <dbReference type="ARBA" id="ARBA00023264"/>
    </source>
</evidence>
<keyword evidence="4 10" id="KW-0812">Transmembrane</keyword>
<name>A0A7X3CSU8_9BACL</name>
<keyword evidence="8 10" id="KW-0594">Phospholipid biosynthesis</keyword>
<evidence type="ECO:0000313" key="12">
    <source>
        <dbReference type="Proteomes" id="UP000450917"/>
    </source>
</evidence>
<keyword evidence="2 10" id="KW-0444">Lipid biosynthesis</keyword>
<dbReference type="PANTHER" id="PTHR30309:SF0">
    <property type="entry name" value="GLYCEROL-3-PHOSPHATE ACYLTRANSFERASE-RELATED"/>
    <property type="match status" value="1"/>
</dbReference>
<comment type="catalytic activity">
    <reaction evidence="10">
        <text>an acyl phosphate + sn-glycerol 3-phosphate = a 1-acyl-sn-glycero-3-phosphate + phosphate</text>
        <dbReference type="Rhea" id="RHEA:34075"/>
        <dbReference type="ChEBI" id="CHEBI:43474"/>
        <dbReference type="ChEBI" id="CHEBI:57597"/>
        <dbReference type="ChEBI" id="CHEBI:57970"/>
        <dbReference type="ChEBI" id="CHEBI:59918"/>
        <dbReference type="EC" id="2.3.1.275"/>
    </reaction>
</comment>
<dbReference type="GO" id="GO:0008654">
    <property type="term" value="P:phospholipid biosynthetic process"/>
    <property type="evidence" value="ECO:0007669"/>
    <property type="project" value="UniProtKB-UniRule"/>
</dbReference>
<comment type="subunit">
    <text evidence="10">Probably interacts with PlsX.</text>
</comment>
<dbReference type="PANTHER" id="PTHR30309">
    <property type="entry name" value="INNER MEMBRANE PROTEIN YGIH"/>
    <property type="match status" value="1"/>
</dbReference>
<keyword evidence="3 10" id="KW-0808">Transferase</keyword>
<dbReference type="InterPro" id="IPR003811">
    <property type="entry name" value="G3P_acylTferase_PlsY"/>
</dbReference>
<keyword evidence="12" id="KW-1185">Reference proteome</keyword>
<evidence type="ECO:0000256" key="8">
    <source>
        <dbReference type="ARBA" id="ARBA00023209"/>
    </source>
</evidence>
<proteinExistence type="inferred from homology"/>
<dbReference type="Pfam" id="PF02660">
    <property type="entry name" value="G3P_acyltransf"/>
    <property type="match status" value="1"/>
</dbReference>
<feature type="transmembrane region" description="Helical" evidence="10">
    <location>
        <begin position="148"/>
        <end position="176"/>
    </location>
</feature>
<comment type="similarity">
    <text evidence="10">Belongs to the PlsY family.</text>
</comment>
<dbReference type="HAMAP" id="MF_01043">
    <property type="entry name" value="PlsY"/>
    <property type="match status" value="1"/>
</dbReference>
<comment type="subcellular location">
    <subcellularLocation>
        <location evidence="10">Cell membrane</location>
        <topology evidence="10">Multi-pass membrane protein</topology>
    </subcellularLocation>
</comment>
<protein>
    <recommendedName>
        <fullName evidence="10">Glycerol-3-phosphate acyltransferase</fullName>
    </recommendedName>
    <alternativeName>
        <fullName evidence="10">Acyl-PO4 G3P acyltransferase</fullName>
    </alternativeName>
    <alternativeName>
        <fullName evidence="10">Acyl-phosphate--glycerol-3-phosphate acyltransferase</fullName>
    </alternativeName>
    <alternativeName>
        <fullName evidence="10">G3P acyltransferase</fullName>
        <shortName evidence="10">GPAT</shortName>
        <ecNumber evidence="10">2.3.1.275</ecNumber>
    </alternativeName>
    <alternativeName>
        <fullName evidence="10">Lysophosphatidic acid synthase</fullName>
        <shortName evidence="10">LPA synthase</shortName>
    </alternativeName>
</protein>
<gene>
    <name evidence="10 11" type="primary">plsY</name>
    <name evidence="11" type="ORF">GNP93_13600</name>
</gene>
<keyword evidence="5 10" id="KW-1133">Transmembrane helix</keyword>
<comment type="caution">
    <text evidence="11">The sequence shown here is derived from an EMBL/GenBank/DDBJ whole genome shotgun (WGS) entry which is preliminary data.</text>
</comment>
<keyword evidence="9 10" id="KW-1208">Phospholipid metabolism</keyword>
<dbReference type="UniPathway" id="UPA00085"/>
<evidence type="ECO:0000256" key="1">
    <source>
        <dbReference type="ARBA" id="ARBA00022475"/>
    </source>
</evidence>
<sequence>MWGWVSIVIGYLLGSISFSFLAGKWLKGIDIRQHGSGNAGATNTLRVLGKGPGIAVLLLDMLKGIAAVWIGYALGGGDPLVQVLAGMSVIVGHNWPVFFGFRGGKGIATTIGVMATLAFLPSLYAGIAAIAAIAITRYVSLGSLLFTALLPILLAVMGKPVEILALSLLLFAFAWFRHRSNIVKLLKGQENKLGGRRQL</sequence>
<evidence type="ECO:0000313" key="11">
    <source>
        <dbReference type="EMBL" id="MUG71707.1"/>
    </source>
</evidence>
<organism evidence="11 12">
    <name type="scientific">Paenibacillus validus</name>
    <dbReference type="NCBI Taxonomy" id="44253"/>
    <lineage>
        <taxon>Bacteria</taxon>
        <taxon>Bacillati</taxon>
        <taxon>Bacillota</taxon>
        <taxon>Bacilli</taxon>
        <taxon>Bacillales</taxon>
        <taxon>Paenibacillaceae</taxon>
        <taxon>Paenibacillus</taxon>
    </lineage>
</organism>
<dbReference type="SMART" id="SM01207">
    <property type="entry name" value="G3P_acyltransf"/>
    <property type="match status" value="1"/>
</dbReference>
<dbReference type="EMBL" id="WNZX01000010">
    <property type="protein sequence ID" value="MUG71707.1"/>
    <property type="molecule type" value="Genomic_DNA"/>
</dbReference>
<evidence type="ECO:0000256" key="10">
    <source>
        <dbReference type="HAMAP-Rule" id="MF_01043"/>
    </source>
</evidence>
<dbReference type="NCBIfam" id="TIGR00023">
    <property type="entry name" value="glycerol-3-phosphate 1-O-acyltransferase PlsY"/>
    <property type="match status" value="1"/>
</dbReference>
<feature type="transmembrane region" description="Helical" evidence="10">
    <location>
        <begin position="113"/>
        <end position="136"/>
    </location>
</feature>
<evidence type="ECO:0000256" key="3">
    <source>
        <dbReference type="ARBA" id="ARBA00022679"/>
    </source>
</evidence>
<dbReference type="AlphaFoldDB" id="A0A7X3CSU8"/>
<evidence type="ECO:0000256" key="6">
    <source>
        <dbReference type="ARBA" id="ARBA00023098"/>
    </source>
</evidence>
<dbReference type="GO" id="GO:0043772">
    <property type="term" value="F:acyl-phosphate glycerol-3-phosphate acyltransferase activity"/>
    <property type="evidence" value="ECO:0007669"/>
    <property type="project" value="UniProtKB-UniRule"/>
</dbReference>
<reference evidence="11 12" key="1">
    <citation type="submission" date="2019-11" db="EMBL/GenBank/DDBJ databases">
        <title>Draft genome sequences of five Paenibacillus species of dairy origin.</title>
        <authorList>
            <person name="Olajide A.M."/>
            <person name="Chen S."/>
            <person name="Lapointe G."/>
        </authorList>
    </citation>
    <scope>NUCLEOTIDE SEQUENCE [LARGE SCALE GENOMIC DNA]</scope>
    <source>
        <strain evidence="11 12">2CS3</strain>
    </source>
</reference>
<dbReference type="GO" id="GO:0005886">
    <property type="term" value="C:plasma membrane"/>
    <property type="evidence" value="ECO:0007669"/>
    <property type="project" value="UniProtKB-SubCell"/>
</dbReference>
<feature type="transmembrane region" description="Helical" evidence="10">
    <location>
        <begin position="80"/>
        <end position="101"/>
    </location>
</feature>
<comment type="function">
    <text evidence="10">Catalyzes the transfer of an acyl group from acyl-phosphate (acyl-PO(4)) to glycerol-3-phosphate (G3P) to form lysophosphatidic acid (LPA). This enzyme utilizes acyl-phosphate as fatty acyl donor, but not acyl-CoA or acyl-ACP.</text>
</comment>
<dbReference type="EC" id="2.3.1.275" evidence="10"/>